<proteinExistence type="predicted"/>
<keyword evidence="2" id="KW-1185">Reference proteome</keyword>
<accession>A0A1J9P3N8</accession>
<dbReference type="AlphaFoldDB" id="A0A1J9P3N8"/>
<dbReference type="Proteomes" id="UP000182235">
    <property type="component" value="Unassembled WGS sequence"/>
</dbReference>
<reference evidence="1 2" key="1">
    <citation type="submission" date="2015-07" db="EMBL/GenBank/DDBJ databases">
        <title>Emmonsia species relationships and genome sequence.</title>
        <authorList>
            <consortium name="The Broad Institute Genomics Platform"/>
            <person name="Cuomo C.A."/>
            <person name="Munoz J.F."/>
            <person name="Imamovic A."/>
            <person name="Priest M.E."/>
            <person name="Young S."/>
            <person name="Clay O.K."/>
            <person name="McEwen J.G."/>
        </authorList>
    </citation>
    <scope>NUCLEOTIDE SEQUENCE [LARGE SCALE GENOMIC DNA]</scope>
    <source>
        <strain evidence="1 2">UAMH 9510</strain>
    </source>
</reference>
<evidence type="ECO:0000313" key="1">
    <source>
        <dbReference type="EMBL" id="OJD10758.1"/>
    </source>
</evidence>
<protein>
    <submittedName>
        <fullName evidence="1">Uncharacterized protein</fullName>
    </submittedName>
</protein>
<dbReference type="EMBL" id="LGRN01000696">
    <property type="protein sequence ID" value="OJD10758.1"/>
    <property type="molecule type" value="Genomic_DNA"/>
</dbReference>
<name>A0A1J9P3N8_9EURO</name>
<gene>
    <name evidence="1" type="ORF">AJ78_08316</name>
</gene>
<evidence type="ECO:0000313" key="2">
    <source>
        <dbReference type="Proteomes" id="UP000182235"/>
    </source>
</evidence>
<sequence>MRIKYTEQPVPARGRDEVAQFVPYDVQGKNGTHSYIPASPRSSLGELIFNEMDHRDADREVLPEHAKFQSLTRIRTVGFGGNNRLQMVSIAPFYIFNSFLYLADGACSVEAMVKVELSAEAGSELERDWMIGQAAFLTSSSSHALKSRDTSAVAPSPTPVIALLGIYHHLSFKLFKP</sequence>
<organism evidence="1 2">
    <name type="scientific">Emergomyces pasteurianus Ep9510</name>
    <dbReference type="NCBI Taxonomy" id="1447872"/>
    <lineage>
        <taxon>Eukaryota</taxon>
        <taxon>Fungi</taxon>
        <taxon>Dikarya</taxon>
        <taxon>Ascomycota</taxon>
        <taxon>Pezizomycotina</taxon>
        <taxon>Eurotiomycetes</taxon>
        <taxon>Eurotiomycetidae</taxon>
        <taxon>Onygenales</taxon>
        <taxon>Ajellomycetaceae</taxon>
        <taxon>Emergomyces</taxon>
    </lineage>
</organism>
<dbReference type="VEuPathDB" id="FungiDB:AJ78_08316"/>
<comment type="caution">
    <text evidence="1">The sequence shown here is derived from an EMBL/GenBank/DDBJ whole genome shotgun (WGS) entry which is preliminary data.</text>
</comment>